<protein>
    <recommendedName>
        <fullName evidence="4">Outer membrane protein beta-barrel domain-containing protein</fullName>
    </recommendedName>
</protein>
<organism evidence="2 3">
    <name type="scientific">Phocaeicola intestinalis</name>
    <dbReference type="NCBI Taxonomy" id="2762212"/>
    <lineage>
        <taxon>Bacteria</taxon>
        <taxon>Pseudomonadati</taxon>
        <taxon>Bacteroidota</taxon>
        <taxon>Bacteroidia</taxon>
        <taxon>Bacteroidales</taxon>
        <taxon>Bacteroidaceae</taxon>
        <taxon>Phocaeicola</taxon>
    </lineage>
</organism>
<keyword evidence="3" id="KW-1185">Reference proteome</keyword>
<reference evidence="2 3" key="1">
    <citation type="submission" date="2020-08" db="EMBL/GenBank/DDBJ databases">
        <title>A Genomic Blueprint of the Chicken Gut Microbiome.</title>
        <authorList>
            <person name="Gilroy R."/>
            <person name="Ravi A."/>
            <person name="Getino M."/>
            <person name="Pursley I."/>
            <person name="Horton D.L."/>
            <person name="Alikhan N.-F."/>
            <person name="Baker D."/>
            <person name="Gharbi K."/>
            <person name="Hall N."/>
            <person name="Watson M."/>
            <person name="Adriaenssens E.M."/>
            <person name="Foster-Nyarko E."/>
            <person name="Jarju S."/>
            <person name="Secka A."/>
            <person name="Antonio M."/>
            <person name="Oren A."/>
            <person name="Chaudhuri R."/>
            <person name="La Ragione R.M."/>
            <person name="Hildebrand F."/>
            <person name="Pallen M.J."/>
        </authorList>
    </citation>
    <scope>NUCLEOTIDE SEQUENCE [LARGE SCALE GENOMIC DNA]</scope>
    <source>
        <strain evidence="2 3">Sa1CVN1</strain>
    </source>
</reference>
<evidence type="ECO:0008006" key="4">
    <source>
        <dbReference type="Google" id="ProtNLM"/>
    </source>
</evidence>
<dbReference type="RefSeq" id="WP_191763283.1">
    <property type="nucleotide sequence ID" value="NZ_JACSPP010000010.1"/>
</dbReference>
<feature type="signal peptide" evidence="1">
    <location>
        <begin position="1"/>
        <end position="18"/>
    </location>
</feature>
<proteinExistence type="predicted"/>
<name>A0ABR8Y6Q6_9BACT</name>
<accession>A0ABR8Y6Q6</accession>
<evidence type="ECO:0000313" key="2">
    <source>
        <dbReference type="EMBL" id="MBD8039833.1"/>
    </source>
</evidence>
<comment type="caution">
    <text evidence="2">The sequence shown here is derived from an EMBL/GenBank/DDBJ whole genome shotgun (WGS) entry which is preliminary data.</text>
</comment>
<sequence length="204" mass="22992">MKKLFFLLLVIFSTSAFAQKVEHGVLVGGGIGFPMQDSKQLIPPTNELRYDHNLKGNGMIGYRLRFLPQRKHFFDLDLTIGFQGMSTQKYVPFLSKQDGTYTGNEGDEFSEFVMPISLAASWNYRITEKFFFGLGIAPTLYVRPQAVFDLPVLAKIGYRAGKHCELALSYQYGCLDVLKHFNKGAANGRKGHLSDLMLSVYVPF</sequence>
<gene>
    <name evidence="2" type="ORF">H9625_05110</name>
</gene>
<feature type="chain" id="PRO_5046776063" description="Outer membrane protein beta-barrel domain-containing protein" evidence="1">
    <location>
        <begin position="19"/>
        <end position="204"/>
    </location>
</feature>
<evidence type="ECO:0000256" key="1">
    <source>
        <dbReference type="SAM" id="SignalP"/>
    </source>
</evidence>
<keyword evidence="1" id="KW-0732">Signal</keyword>
<evidence type="ECO:0000313" key="3">
    <source>
        <dbReference type="Proteomes" id="UP000620874"/>
    </source>
</evidence>
<dbReference type="EMBL" id="JACSPP010000010">
    <property type="protein sequence ID" value="MBD8039833.1"/>
    <property type="molecule type" value="Genomic_DNA"/>
</dbReference>
<dbReference type="Proteomes" id="UP000620874">
    <property type="component" value="Unassembled WGS sequence"/>
</dbReference>